<dbReference type="Proteomes" id="UP000001862">
    <property type="component" value="Segment"/>
</dbReference>
<feature type="region of interest" description="Disordered" evidence="1">
    <location>
        <begin position="320"/>
        <end position="347"/>
    </location>
</feature>
<organism evidence="2 3">
    <name type="scientific">Iodobacter phage PhiPLPE</name>
    <dbReference type="NCBI Taxonomy" id="551895"/>
    <lineage>
        <taxon>Viruses</taxon>
        <taxon>Duplodnaviria</taxon>
        <taxon>Heunggongvirae</taxon>
        <taxon>Uroviricota</taxon>
        <taxon>Caudoviricetes</taxon>
        <taxon>Iodovirus</taxon>
        <taxon>Iodovirus PLPE</taxon>
    </lineage>
</organism>
<proteinExistence type="predicted"/>
<feature type="compositionally biased region" description="Basic and acidic residues" evidence="1">
    <location>
        <begin position="247"/>
        <end position="258"/>
    </location>
</feature>
<dbReference type="OrthoDB" id="4812at10239"/>
<dbReference type="EMBL" id="EU876853">
    <property type="protein sequence ID" value="ACG60349.1"/>
    <property type="molecule type" value="Genomic_DNA"/>
</dbReference>
<protein>
    <submittedName>
        <fullName evidence="2">Gp27 putative head protein</fullName>
    </submittedName>
</protein>
<accession>B5AX46</accession>
<evidence type="ECO:0000313" key="3">
    <source>
        <dbReference type="Proteomes" id="UP000001862"/>
    </source>
</evidence>
<dbReference type="Pfam" id="PF09979">
    <property type="entry name" value="DUF2213"/>
    <property type="match status" value="1"/>
</dbReference>
<keyword evidence="3" id="KW-1185">Reference proteome</keyword>
<name>B5AX46_9CAUD</name>
<gene>
    <name evidence="2" type="ORF">phiPLPE_27</name>
</gene>
<dbReference type="RefSeq" id="YP_002128461.1">
    <property type="nucleotide sequence ID" value="NC_011142.1"/>
</dbReference>
<feature type="region of interest" description="Disordered" evidence="1">
    <location>
        <begin position="228"/>
        <end position="258"/>
    </location>
</feature>
<dbReference type="InterPro" id="IPR016913">
    <property type="entry name" value="UCP029215"/>
</dbReference>
<dbReference type="PIRSF" id="PIRSF029215">
    <property type="entry name" value="UCP029215"/>
    <property type="match status" value="1"/>
</dbReference>
<evidence type="ECO:0000313" key="2">
    <source>
        <dbReference type="EMBL" id="ACG60349.1"/>
    </source>
</evidence>
<feature type="compositionally biased region" description="Basic and acidic residues" evidence="1">
    <location>
        <begin position="228"/>
        <end position="240"/>
    </location>
</feature>
<dbReference type="GeneID" id="6779504"/>
<reference evidence="3" key="1">
    <citation type="journal article" date="2009" name="Environ. Microbiol. Rep.">
        <title>Isolation and genomic characterization of the first phage infecting Iodobacteria: ?PLPE, a myovirus having a novel set of features.</title>
        <authorList>
            <person name="Leblanc C."/>
            <person name="Caumont-Sarcos A."/>
            <person name="Comeau A.M."/>
            <person name="Krisch H.M."/>
        </authorList>
    </citation>
    <scope>NUCLEOTIDE SEQUENCE [LARGE SCALE GENOMIC DNA]</scope>
</reference>
<sequence>MRMNIVTYDKQRYAITERQITDEGFLRVPGHVARIGIQEYLGSELGFNHNNIVRVYRPPYEVFSPESLASFDGSDVTIEHPDELVNSENYKYTSVGTVKAGASQDGDFVRCDLIVKDQQAIDSVMAGKVELSVGYTAIYKDEAGITPEGEPYDLMQTCIRVNHVALVDNARAGPQAKIFDSSKTTGGNKMPVHIVLDSGRSVDVADAANATVIADAFDRLVKRTKDAEEEKEKMEAAKDAAEEELEEEKKKSSDSAISDRVKAIADTSKAAKRIAGKDFVCDSVNVSEIQRSALKTAYPKRDWADRSAVYLQAAFDVAYEGKETEEEEEEEEKSKANDSYRGLSHDAALGTVNKDAAPVISRAQAALNKRTGKGVK</sequence>
<dbReference type="KEGG" id="vg:6779504"/>
<evidence type="ECO:0000256" key="1">
    <source>
        <dbReference type="SAM" id="MobiDB-lite"/>
    </source>
</evidence>